<organism evidence="7 8">
    <name type="scientific">Sphingomonas aerophila</name>
    <dbReference type="NCBI Taxonomy" id="1344948"/>
    <lineage>
        <taxon>Bacteria</taxon>
        <taxon>Pseudomonadati</taxon>
        <taxon>Pseudomonadota</taxon>
        <taxon>Alphaproteobacteria</taxon>
        <taxon>Sphingomonadales</taxon>
        <taxon>Sphingomonadaceae</taxon>
        <taxon>Sphingomonas</taxon>
    </lineage>
</organism>
<comment type="caution">
    <text evidence="7">The sequence shown here is derived from an EMBL/GenBank/DDBJ whole genome shotgun (WGS) entry which is preliminary data.</text>
</comment>
<dbReference type="EMBL" id="JACIJK010000003">
    <property type="protein sequence ID" value="MBB5714240.1"/>
    <property type="molecule type" value="Genomic_DNA"/>
</dbReference>
<dbReference type="PANTHER" id="PTHR30471:SF3">
    <property type="entry name" value="UPF0758 PROTEIN YEES-RELATED"/>
    <property type="match status" value="1"/>
</dbReference>
<keyword evidence="2" id="KW-0479">Metal-binding</keyword>
<dbReference type="Pfam" id="PF04002">
    <property type="entry name" value="RadC"/>
    <property type="match status" value="1"/>
</dbReference>
<feature type="domain" description="MPN" evidence="6">
    <location>
        <begin position="1"/>
        <end position="122"/>
    </location>
</feature>
<reference evidence="7 8" key="1">
    <citation type="submission" date="2020-08" db="EMBL/GenBank/DDBJ databases">
        <title>Genomic Encyclopedia of Type Strains, Phase IV (KMG-IV): sequencing the most valuable type-strain genomes for metagenomic binning, comparative biology and taxonomic classification.</title>
        <authorList>
            <person name="Goeker M."/>
        </authorList>
    </citation>
    <scope>NUCLEOTIDE SEQUENCE [LARGE SCALE GENOMIC DNA]</scope>
    <source>
        <strain evidence="7 8">DSM 100044</strain>
    </source>
</reference>
<evidence type="ECO:0000256" key="4">
    <source>
        <dbReference type="ARBA" id="ARBA00022833"/>
    </source>
</evidence>
<evidence type="ECO:0000256" key="5">
    <source>
        <dbReference type="ARBA" id="ARBA00023049"/>
    </source>
</evidence>
<name>A0A7W9BBM3_9SPHN</name>
<dbReference type="AlphaFoldDB" id="A0A7W9BBM3"/>
<sequence>MLLPHDLAAGRLFMPLGRLASEVAAVAYLDAAHGLIGMRHVAGARSWLHFPIRSIVRDALSLDARGVVMAHNHPSGHAEPSAADLSFTRRLALCLDAMDIHLLDHLVIAADRITSLRAEGVL</sequence>
<dbReference type="InterPro" id="IPR025657">
    <property type="entry name" value="RadC_JAB"/>
</dbReference>
<accession>A0A7W9BBM3</accession>
<dbReference type="InterPro" id="IPR001405">
    <property type="entry name" value="UPF0758"/>
</dbReference>
<gene>
    <name evidence="7" type="ORF">FHS94_001071</name>
</gene>
<keyword evidence="3" id="KW-0378">Hydrolase</keyword>
<evidence type="ECO:0000313" key="7">
    <source>
        <dbReference type="EMBL" id="MBB5714240.1"/>
    </source>
</evidence>
<dbReference type="PROSITE" id="PS01302">
    <property type="entry name" value="UPF0758"/>
    <property type="match status" value="1"/>
</dbReference>
<evidence type="ECO:0000256" key="3">
    <source>
        <dbReference type="ARBA" id="ARBA00022801"/>
    </source>
</evidence>
<dbReference type="Gene3D" id="3.40.140.10">
    <property type="entry name" value="Cytidine Deaminase, domain 2"/>
    <property type="match status" value="1"/>
</dbReference>
<dbReference type="PANTHER" id="PTHR30471">
    <property type="entry name" value="DNA REPAIR PROTEIN RADC"/>
    <property type="match status" value="1"/>
</dbReference>
<dbReference type="GO" id="GO:0008237">
    <property type="term" value="F:metallopeptidase activity"/>
    <property type="evidence" value="ECO:0007669"/>
    <property type="project" value="UniProtKB-KW"/>
</dbReference>
<keyword evidence="4" id="KW-0862">Zinc</keyword>
<evidence type="ECO:0000256" key="1">
    <source>
        <dbReference type="ARBA" id="ARBA00022670"/>
    </source>
</evidence>
<dbReference type="SUPFAM" id="SSF102712">
    <property type="entry name" value="JAB1/MPN domain"/>
    <property type="match status" value="1"/>
</dbReference>
<dbReference type="Proteomes" id="UP000546200">
    <property type="component" value="Unassembled WGS sequence"/>
</dbReference>
<dbReference type="InterPro" id="IPR037518">
    <property type="entry name" value="MPN"/>
</dbReference>
<proteinExistence type="predicted"/>
<protein>
    <submittedName>
        <fullName evidence="7">DNA repair protein RadC</fullName>
    </submittedName>
</protein>
<evidence type="ECO:0000313" key="8">
    <source>
        <dbReference type="Proteomes" id="UP000546200"/>
    </source>
</evidence>
<dbReference type="GO" id="GO:0046872">
    <property type="term" value="F:metal ion binding"/>
    <property type="evidence" value="ECO:0007669"/>
    <property type="project" value="UniProtKB-KW"/>
</dbReference>
<dbReference type="PROSITE" id="PS50249">
    <property type="entry name" value="MPN"/>
    <property type="match status" value="1"/>
</dbReference>
<dbReference type="GO" id="GO:0006508">
    <property type="term" value="P:proteolysis"/>
    <property type="evidence" value="ECO:0007669"/>
    <property type="project" value="UniProtKB-KW"/>
</dbReference>
<evidence type="ECO:0000259" key="6">
    <source>
        <dbReference type="PROSITE" id="PS50249"/>
    </source>
</evidence>
<keyword evidence="5" id="KW-0482">Metalloprotease</keyword>
<keyword evidence="8" id="KW-1185">Reference proteome</keyword>
<dbReference type="RefSeq" id="WP_184055393.1">
    <property type="nucleotide sequence ID" value="NZ_JACIJK010000003.1"/>
</dbReference>
<dbReference type="InterPro" id="IPR020891">
    <property type="entry name" value="UPF0758_CS"/>
</dbReference>
<evidence type="ECO:0000256" key="2">
    <source>
        <dbReference type="ARBA" id="ARBA00022723"/>
    </source>
</evidence>
<keyword evidence="1" id="KW-0645">Protease</keyword>